<evidence type="ECO:0000256" key="3">
    <source>
        <dbReference type="ARBA" id="ARBA00012944"/>
    </source>
</evidence>
<evidence type="ECO:0000256" key="1">
    <source>
        <dbReference type="ARBA" id="ARBA00004448"/>
    </source>
</evidence>
<gene>
    <name evidence="20" type="primary">nad2</name>
</gene>
<feature type="transmembrane region" description="Helical" evidence="18">
    <location>
        <begin position="287"/>
        <end position="304"/>
    </location>
</feature>
<dbReference type="EMBL" id="MK242069">
    <property type="protein sequence ID" value="QGI24268.1"/>
    <property type="molecule type" value="Genomic_DNA"/>
</dbReference>
<evidence type="ECO:0000256" key="5">
    <source>
        <dbReference type="ARBA" id="ARBA00022448"/>
    </source>
</evidence>
<dbReference type="GO" id="GO:0006120">
    <property type="term" value="P:mitochondrial electron transport, NADH to ubiquinone"/>
    <property type="evidence" value="ECO:0007669"/>
    <property type="project" value="TreeGrafter"/>
</dbReference>
<evidence type="ECO:0000256" key="16">
    <source>
        <dbReference type="ARBA" id="ARBA00031028"/>
    </source>
</evidence>
<evidence type="ECO:0000256" key="4">
    <source>
        <dbReference type="ARBA" id="ARBA00021008"/>
    </source>
</evidence>
<feature type="transmembrane region" description="Helical" evidence="18">
    <location>
        <begin position="214"/>
        <end position="231"/>
    </location>
</feature>
<evidence type="ECO:0000256" key="17">
    <source>
        <dbReference type="ARBA" id="ARBA00049551"/>
    </source>
</evidence>
<evidence type="ECO:0000256" key="18">
    <source>
        <dbReference type="SAM" id="Phobius"/>
    </source>
</evidence>
<evidence type="ECO:0000259" key="19">
    <source>
        <dbReference type="Pfam" id="PF00361"/>
    </source>
</evidence>
<evidence type="ECO:0000256" key="7">
    <source>
        <dbReference type="ARBA" id="ARBA00022692"/>
    </source>
</evidence>
<evidence type="ECO:0000256" key="14">
    <source>
        <dbReference type="ARBA" id="ARBA00023128"/>
    </source>
</evidence>
<accession>A0A649UCV8</accession>
<evidence type="ECO:0000256" key="9">
    <source>
        <dbReference type="ARBA" id="ARBA00022967"/>
    </source>
</evidence>
<dbReference type="GO" id="GO:0008137">
    <property type="term" value="F:NADH dehydrogenase (ubiquinone) activity"/>
    <property type="evidence" value="ECO:0007669"/>
    <property type="project" value="UniProtKB-EC"/>
</dbReference>
<evidence type="ECO:0000256" key="15">
    <source>
        <dbReference type="ARBA" id="ARBA00023136"/>
    </source>
</evidence>
<evidence type="ECO:0000256" key="8">
    <source>
        <dbReference type="ARBA" id="ARBA00022792"/>
    </source>
</evidence>
<evidence type="ECO:0000256" key="13">
    <source>
        <dbReference type="ARBA" id="ARBA00023075"/>
    </source>
</evidence>
<dbReference type="GO" id="GO:0005743">
    <property type="term" value="C:mitochondrial inner membrane"/>
    <property type="evidence" value="ECO:0007669"/>
    <property type="project" value="UniProtKB-SubCell"/>
</dbReference>
<feature type="transmembrane region" description="Helical" evidence="18">
    <location>
        <begin position="246"/>
        <end position="266"/>
    </location>
</feature>
<feature type="transmembrane region" description="Helical" evidence="18">
    <location>
        <begin position="185"/>
        <end position="207"/>
    </location>
</feature>
<proteinExistence type="inferred from homology"/>
<keyword evidence="11 18" id="KW-1133">Transmembrane helix</keyword>
<reference evidence="20" key="1">
    <citation type="submission" date="2018-11" db="EMBL/GenBank/DDBJ databases">
        <title>An uncharacterized physid snail from NM.</title>
        <authorList>
            <person name="Adema C.M."/>
        </authorList>
    </citation>
    <scope>NUCLEOTIDE SEQUENCE</scope>
    <source>
        <strain evidence="20">PE4</strain>
    </source>
</reference>
<keyword evidence="8" id="KW-0999">Mitochondrion inner membrane</keyword>
<evidence type="ECO:0000256" key="11">
    <source>
        <dbReference type="ARBA" id="ARBA00022989"/>
    </source>
</evidence>
<dbReference type="Pfam" id="PF00361">
    <property type="entry name" value="Proton_antipo_M"/>
    <property type="match status" value="1"/>
</dbReference>
<evidence type="ECO:0000256" key="10">
    <source>
        <dbReference type="ARBA" id="ARBA00022982"/>
    </source>
</evidence>
<protein>
    <recommendedName>
        <fullName evidence="4">NADH-ubiquinone oxidoreductase chain 2</fullName>
        <ecNumber evidence="3">7.1.1.2</ecNumber>
    </recommendedName>
    <alternativeName>
        <fullName evidence="16">NADH dehydrogenase subunit 2</fullName>
    </alternativeName>
</protein>
<keyword evidence="6" id="KW-0679">Respiratory chain</keyword>
<feature type="transmembrane region" description="Helical" evidence="18">
    <location>
        <begin position="142"/>
        <end position="165"/>
    </location>
</feature>
<evidence type="ECO:0000313" key="20">
    <source>
        <dbReference type="EMBL" id="QGI24268.1"/>
    </source>
</evidence>
<dbReference type="InterPro" id="IPR050175">
    <property type="entry name" value="Complex_I_Subunit_2"/>
</dbReference>
<keyword evidence="7 18" id="KW-0812">Transmembrane</keyword>
<feature type="transmembrane region" description="Helical" evidence="18">
    <location>
        <begin position="79"/>
        <end position="95"/>
    </location>
</feature>
<sequence>MYYSLNLVSQILACSLSSWVSVWITMEISTFSVLAMIHSVGVSTIRFSSSASYFIIQSVAGIGALIGGVFIFDLGSETLLFKVLFVSSMMIKLGLVPTHFWVMHVFSTTPISCLLFIMVVNKLAPLMLLNTSILLFSKPQTVIIMSFMVFSILISSFLSLSAMSVTELLAASSVGQSGWMVLSGIFGQPIFYLSCYAMSMVLVIMALHMKQMRLIPLLLLSLSGLPPFLLFSPKVFILLNMTINNFSFYLLFPILFSVVVSLYMYVKMSLHVYLVSKQTYPTETYSAFSLIMVSMSLIGLLVMYPF</sequence>
<dbReference type="PANTHER" id="PTHR46552:SF1">
    <property type="entry name" value="NADH-UBIQUINONE OXIDOREDUCTASE CHAIN 2"/>
    <property type="match status" value="1"/>
</dbReference>
<evidence type="ECO:0000256" key="2">
    <source>
        <dbReference type="ARBA" id="ARBA00007012"/>
    </source>
</evidence>
<name>A0A649UCV8_9GAST</name>
<keyword evidence="10" id="KW-0249">Electron transport</keyword>
<organism evidence="20">
    <name type="scientific">Physidae sp. PE4</name>
    <dbReference type="NCBI Taxonomy" id="2665902"/>
    <lineage>
        <taxon>Eukaryota</taxon>
        <taxon>Metazoa</taxon>
        <taxon>Spiralia</taxon>
        <taxon>Lophotrochozoa</taxon>
        <taxon>Mollusca</taxon>
        <taxon>Gastropoda</taxon>
        <taxon>Heterobranchia</taxon>
        <taxon>Euthyneura</taxon>
        <taxon>Panpulmonata</taxon>
        <taxon>Hygrophila</taxon>
        <taxon>Lymnaeoidea</taxon>
        <taxon>Physidae</taxon>
    </lineage>
</organism>
<geneLocation type="mitochondrion" evidence="20"/>
<feature type="domain" description="NADH:quinone oxidoreductase/Mrp antiporter transmembrane" evidence="19">
    <location>
        <begin position="18"/>
        <end position="209"/>
    </location>
</feature>
<feature type="transmembrane region" description="Helical" evidence="18">
    <location>
        <begin position="12"/>
        <end position="38"/>
    </location>
</feature>
<comment type="catalytic activity">
    <reaction evidence="17">
        <text>a ubiquinone + NADH + 5 H(+)(in) = a ubiquinol + NAD(+) + 4 H(+)(out)</text>
        <dbReference type="Rhea" id="RHEA:29091"/>
        <dbReference type="Rhea" id="RHEA-COMP:9565"/>
        <dbReference type="Rhea" id="RHEA-COMP:9566"/>
        <dbReference type="ChEBI" id="CHEBI:15378"/>
        <dbReference type="ChEBI" id="CHEBI:16389"/>
        <dbReference type="ChEBI" id="CHEBI:17976"/>
        <dbReference type="ChEBI" id="CHEBI:57540"/>
        <dbReference type="ChEBI" id="CHEBI:57945"/>
        <dbReference type="EC" id="7.1.1.2"/>
    </reaction>
</comment>
<evidence type="ECO:0000256" key="12">
    <source>
        <dbReference type="ARBA" id="ARBA00023027"/>
    </source>
</evidence>
<keyword evidence="15 18" id="KW-0472">Membrane</keyword>
<keyword evidence="9" id="KW-1278">Translocase</keyword>
<dbReference type="InterPro" id="IPR001750">
    <property type="entry name" value="ND/Mrp_TM"/>
</dbReference>
<keyword evidence="5" id="KW-0813">Transport</keyword>
<feature type="transmembrane region" description="Helical" evidence="18">
    <location>
        <begin position="50"/>
        <end position="72"/>
    </location>
</feature>
<dbReference type="EC" id="7.1.1.2" evidence="3"/>
<dbReference type="AlphaFoldDB" id="A0A649UCV8"/>
<keyword evidence="14 20" id="KW-0496">Mitochondrion</keyword>
<dbReference type="PANTHER" id="PTHR46552">
    <property type="entry name" value="NADH-UBIQUINONE OXIDOREDUCTASE CHAIN 2"/>
    <property type="match status" value="1"/>
</dbReference>
<keyword evidence="13" id="KW-0830">Ubiquinone</keyword>
<comment type="similarity">
    <text evidence="2">Belongs to the complex I subunit 2 family.</text>
</comment>
<keyword evidence="12" id="KW-0520">NAD</keyword>
<evidence type="ECO:0000256" key="6">
    <source>
        <dbReference type="ARBA" id="ARBA00022660"/>
    </source>
</evidence>
<comment type="subcellular location">
    <subcellularLocation>
        <location evidence="1">Mitochondrion inner membrane</location>
        <topology evidence="1">Multi-pass membrane protein</topology>
    </subcellularLocation>
</comment>